<sequence>MTLNEPANGPEFEGTMDELQPGTTLLHGQYRITRFLNNGGFGITYLAKDSLDRDVVIKECFADAFCRRTNTIVTARSRAHQNELKSIIRHFIEEARRLAKLKHPNIVGVHQVFEDNDTAYMAIDYIEGKDLLDLLDDPATRLTPEQIVAITRKLLSAIGYVHDHGLLHRDISPDNILITKDGEPILIDFGAAREHAASGGRKHSALRVVKDGYSPQEFYIPGSEQGPWSDLYALAASLYHAIKGEPPVNGQARLAAIAEQRPDPYEPLAGRIPGYPPGFLEAIDKAMSTRPADRLQSAAEWLAMLDNPQAASAGADPESAVSWLMREAGADEDKAEDPKPVAAASAELAERKRGGGARAAVSVLALIAALGAGAYFYLDEQKDSAAPVAALPSSDVAATMSDSATEVAEQTSSAADQTGTAISAPAAATDPASAAVIEPVQTTDESVDGEPVPAPATAYDMAAPGSESPKPASATENDGAGAGAAMAAAEPAAVSQASVENVPADPAADPVADETPVVGITESQVDRAAAEAAEAAALPDASQDAAGGSEDSAPTEIVAPVEQAAVDAQPVIEEEKPAATGPVLQQQVEFALWDVEVPFDYETIARGNSRFASVTQVPESVAAEIGGWLRPGVEILTVNDKPLTEAAPFEIRILTDMVIDPDGKTRMTVRYKDPDTLRFDLALLAVPVIRRIGLADGTVLVAAMRDGVWQTRVAETGANADGVLQPGDIIRRETQTGAVFETAEAAEIAMAALVEMGAEAARLEVLRDGETLVAELPLARAPE</sequence>
<feature type="region of interest" description="Disordered" evidence="6">
    <location>
        <begin position="526"/>
        <end position="554"/>
    </location>
</feature>
<dbReference type="InterPro" id="IPR050660">
    <property type="entry name" value="NEK_Ser/Thr_kinase"/>
</dbReference>
<keyword evidence="9" id="KW-1185">Reference proteome</keyword>
<dbReference type="Pfam" id="PF00069">
    <property type="entry name" value="Pkinase"/>
    <property type="match status" value="1"/>
</dbReference>
<evidence type="ECO:0000313" key="8">
    <source>
        <dbReference type="EMBL" id="PPB80564.1"/>
    </source>
</evidence>
<evidence type="ECO:0000256" key="5">
    <source>
        <dbReference type="ARBA" id="ARBA00022840"/>
    </source>
</evidence>
<gene>
    <name evidence="8" type="ORF">LV82_01913</name>
</gene>
<evidence type="ECO:0000256" key="4">
    <source>
        <dbReference type="ARBA" id="ARBA00022777"/>
    </source>
</evidence>
<dbReference type="PROSITE" id="PS50011">
    <property type="entry name" value="PROTEIN_KINASE_DOM"/>
    <property type="match status" value="1"/>
</dbReference>
<dbReference type="InterPro" id="IPR011009">
    <property type="entry name" value="Kinase-like_dom_sf"/>
</dbReference>
<feature type="region of interest" description="Disordered" evidence="6">
    <location>
        <begin position="401"/>
        <end position="487"/>
    </location>
</feature>
<evidence type="ECO:0000256" key="2">
    <source>
        <dbReference type="ARBA" id="ARBA00022679"/>
    </source>
</evidence>
<evidence type="ECO:0000256" key="6">
    <source>
        <dbReference type="SAM" id="MobiDB-lite"/>
    </source>
</evidence>
<dbReference type="RefSeq" id="WP_104071285.1">
    <property type="nucleotide sequence ID" value="NZ_PRDS01000005.1"/>
</dbReference>
<feature type="compositionally biased region" description="Low complexity" evidence="6">
    <location>
        <begin position="420"/>
        <end position="435"/>
    </location>
</feature>
<feature type="compositionally biased region" description="Polar residues" evidence="6">
    <location>
        <begin position="401"/>
        <end position="419"/>
    </location>
</feature>
<evidence type="ECO:0000313" key="9">
    <source>
        <dbReference type="Proteomes" id="UP000239736"/>
    </source>
</evidence>
<dbReference type="EMBL" id="PRDS01000005">
    <property type="protein sequence ID" value="PPB80564.1"/>
    <property type="molecule type" value="Genomic_DNA"/>
</dbReference>
<dbReference type="GO" id="GO:0005524">
    <property type="term" value="F:ATP binding"/>
    <property type="evidence" value="ECO:0007669"/>
    <property type="project" value="UniProtKB-KW"/>
</dbReference>
<dbReference type="CDD" id="cd14014">
    <property type="entry name" value="STKc_PknB_like"/>
    <property type="match status" value="1"/>
</dbReference>
<dbReference type="Gene3D" id="1.10.510.10">
    <property type="entry name" value="Transferase(Phosphotransferase) domain 1"/>
    <property type="match status" value="1"/>
</dbReference>
<dbReference type="AlphaFoldDB" id="A0A2S5JGE4"/>
<dbReference type="PANTHER" id="PTHR43671">
    <property type="entry name" value="SERINE/THREONINE-PROTEIN KINASE NEK"/>
    <property type="match status" value="1"/>
</dbReference>
<reference evidence="8 9" key="1">
    <citation type="submission" date="2018-01" db="EMBL/GenBank/DDBJ databases">
        <title>Genomic Encyclopedia of Archaeal and Bacterial Type Strains, Phase II (KMG-II): from individual species to whole genera.</title>
        <authorList>
            <person name="Goeker M."/>
        </authorList>
    </citation>
    <scope>NUCLEOTIDE SEQUENCE [LARGE SCALE GENOMIC DNA]</scope>
    <source>
        <strain evidence="8 9">DSM 12048</strain>
    </source>
</reference>
<dbReference type="Gene3D" id="3.30.200.20">
    <property type="entry name" value="Phosphorylase Kinase, domain 1"/>
    <property type="match status" value="1"/>
</dbReference>
<proteinExistence type="predicted"/>
<dbReference type="InterPro" id="IPR008266">
    <property type="entry name" value="Tyr_kinase_AS"/>
</dbReference>
<keyword evidence="5" id="KW-0067">ATP-binding</keyword>
<dbReference type="PANTHER" id="PTHR43671:SF13">
    <property type="entry name" value="SERINE_THREONINE-PROTEIN KINASE NEK2"/>
    <property type="match status" value="1"/>
</dbReference>
<dbReference type="InterPro" id="IPR000719">
    <property type="entry name" value="Prot_kinase_dom"/>
</dbReference>
<evidence type="ECO:0000259" key="7">
    <source>
        <dbReference type="PROSITE" id="PS50011"/>
    </source>
</evidence>
<accession>A0A2S5JGE4</accession>
<dbReference type="SUPFAM" id="SSF56112">
    <property type="entry name" value="Protein kinase-like (PK-like)"/>
    <property type="match status" value="1"/>
</dbReference>
<dbReference type="PROSITE" id="PS00109">
    <property type="entry name" value="PROTEIN_KINASE_TYR"/>
    <property type="match status" value="1"/>
</dbReference>
<organism evidence="8 9">
    <name type="scientific">Albidovulum inexpectatum</name>
    <dbReference type="NCBI Taxonomy" id="196587"/>
    <lineage>
        <taxon>Bacteria</taxon>
        <taxon>Pseudomonadati</taxon>
        <taxon>Pseudomonadota</taxon>
        <taxon>Alphaproteobacteria</taxon>
        <taxon>Rhodobacterales</taxon>
        <taxon>Paracoccaceae</taxon>
        <taxon>Albidovulum</taxon>
    </lineage>
</organism>
<evidence type="ECO:0000256" key="1">
    <source>
        <dbReference type="ARBA" id="ARBA00012513"/>
    </source>
</evidence>
<dbReference type="GO" id="GO:0004674">
    <property type="term" value="F:protein serine/threonine kinase activity"/>
    <property type="evidence" value="ECO:0007669"/>
    <property type="project" value="UniProtKB-KW"/>
</dbReference>
<feature type="domain" description="Protein kinase" evidence="7">
    <location>
        <begin position="30"/>
        <end position="310"/>
    </location>
</feature>
<keyword evidence="2" id="KW-0808">Transferase</keyword>
<keyword evidence="4 8" id="KW-0418">Kinase</keyword>
<name>A0A2S5JGE4_9RHOB</name>
<feature type="compositionally biased region" description="Low complexity" evidence="6">
    <location>
        <begin position="530"/>
        <end position="546"/>
    </location>
</feature>
<comment type="caution">
    <text evidence="8">The sequence shown here is derived from an EMBL/GenBank/DDBJ whole genome shotgun (WGS) entry which is preliminary data.</text>
</comment>
<dbReference type="OrthoDB" id="9801841at2"/>
<evidence type="ECO:0000256" key="3">
    <source>
        <dbReference type="ARBA" id="ARBA00022741"/>
    </source>
</evidence>
<dbReference type="Proteomes" id="UP000239736">
    <property type="component" value="Unassembled WGS sequence"/>
</dbReference>
<keyword evidence="3" id="KW-0547">Nucleotide-binding</keyword>
<dbReference type="EC" id="2.7.11.1" evidence="1"/>
<keyword evidence="8" id="KW-0723">Serine/threonine-protein kinase</keyword>
<protein>
    <recommendedName>
        <fullName evidence="1">non-specific serine/threonine protein kinase</fullName>
        <ecNumber evidence="1">2.7.11.1</ecNumber>
    </recommendedName>
</protein>